<dbReference type="Pfam" id="PF18838">
    <property type="entry name" value="LPD23"/>
    <property type="match status" value="1"/>
</dbReference>
<proteinExistence type="predicted"/>
<evidence type="ECO:0000313" key="3">
    <source>
        <dbReference type="EMBL" id="OBQ42592.1"/>
    </source>
</evidence>
<organism evidence="3 4">
    <name type="scientific">Aphanizomenon flos-aquae WA102</name>
    <dbReference type="NCBI Taxonomy" id="1710896"/>
    <lineage>
        <taxon>Bacteria</taxon>
        <taxon>Bacillati</taxon>
        <taxon>Cyanobacteriota</taxon>
        <taxon>Cyanophyceae</taxon>
        <taxon>Nostocales</taxon>
        <taxon>Aphanizomenonaceae</taxon>
        <taxon>Aphanizomenon</taxon>
    </lineage>
</organism>
<feature type="domain" description="Large polyvalent protein associated" evidence="2">
    <location>
        <begin position="98"/>
        <end position="153"/>
    </location>
</feature>
<name>A0A1B7WZR8_APHFL</name>
<evidence type="ECO:0000313" key="4">
    <source>
        <dbReference type="Proteomes" id="UP000092093"/>
    </source>
</evidence>
<reference evidence="3 4" key="1">
    <citation type="submission" date="2015-09" db="EMBL/GenBank/DDBJ databases">
        <title>Aphanizomenon flos-aquae WA102.</title>
        <authorList>
            <person name="Driscoll C."/>
        </authorList>
    </citation>
    <scope>NUCLEOTIDE SEQUENCE [LARGE SCALE GENOMIC DNA]</scope>
    <source>
        <strain evidence="3">WA102</strain>
    </source>
</reference>
<comment type="caution">
    <text evidence="3">The sequence shown here is derived from an EMBL/GenBank/DDBJ whole genome shotgun (WGS) entry which is preliminary data.</text>
</comment>
<evidence type="ECO:0000259" key="2">
    <source>
        <dbReference type="Pfam" id="PF18838"/>
    </source>
</evidence>
<accession>A0A1B7WZR8</accession>
<evidence type="ECO:0000256" key="1">
    <source>
        <dbReference type="SAM" id="Coils"/>
    </source>
</evidence>
<dbReference type="EMBL" id="LJOW01000096">
    <property type="protein sequence ID" value="OBQ42592.1"/>
    <property type="molecule type" value="Genomic_DNA"/>
</dbReference>
<keyword evidence="1" id="KW-0175">Coiled coil</keyword>
<gene>
    <name evidence="3" type="ORF">AN484_16830</name>
</gene>
<dbReference type="InterPro" id="IPR040696">
    <property type="entry name" value="LPD23"/>
</dbReference>
<dbReference type="Proteomes" id="UP000092093">
    <property type="component" value="Unassembled WGS sequence"/>
</dbReference>
<sequence>MARLSDIFDPNVERLSILPRPANSLPSEGRGSVFGKPVDYKSWVAPQMLVDIVKAIETPYRALQGEEISPQEALNVGMNVAGGGFAASRGAPANALGMFIGPKSSAWNKANYEKAVEMEKAGARPADIWRETMTARGLDQKWRQEIPDTGAKLDMSKIPQLPSRIDIANQFLFQRGFVPKEKVGYVGVGSSENLVPAAAQKQALDYADNYLLGMEPQSVRLTSAFQHNALEEAYPNLVNNLKLAQETRSDIRGSFDELAKKVTTGGATNIGQTPEQQANAARSTLLHEIQHAIQKTEDFGRGGSPASAKLIANAQIKSELAPLAIPFATNRKNWEDYGAAARSEYMVRLGDIATRDNIKPRIVYSLQDWYKYGNDYRREAGPQPKKPGAARDEWFRGAAQFIQDRNAASDRKYRHLPYDNLRDAKNAQKRAMTQIKKTDEAAQKFRELEGKQKTFEKMSDVEAYKRLAGEAESRLTQTREKLSMEERRANYPFAEQYERTMYENGRPGKPERFNQYGLDVPRDETVSYTQFGDIFGDPLMQFIGRKPTQDPLEMFIGLPKNR</sequence>
<feature type="coiled-coil region" evidence="1">
    <location>
        <begin position="461"/>
        <end position="488"/>
    </location>
</feature>
<dbReference type="AlphaFoldDB" id="A0A1B7WZR8"/>
<protein>
    <recommendedName>
        <fullName evidence="2">Large polyvalent protein associated domain-containing protein</fullName>
    </recommendedName>
</protein>